<feature type="domain" description="Beta-lactamase-related" evidence="1">
    <location>
        <begin position="23"/>
        <end position="379"/>
    </location>
</feature>
<dbReference type="InterPro" id="IPR052907">
    <property type="entry name" value="Beta-lactamase/esterase"/>
</dbReference>
<dbReference type="Proteomes" id="UP000257039">
    <property type="component" value="Unassembled WGS sequence"/>
</dbReference>
<dbReference type="InterPro" id="IPR012338">
    <property type="entry name" value="Beta-lactam/transpept-like"/>
</dbReference>
<dbReference type="SUPFAM" id="SSF56601">
    <property type="entry name" value="beta-lactamase/transpeptidase-like"/>
    <property type="match status" value="1"/>
</dbReference>
<gene>
    <name evidence="2" type="ORF">B9G39_18585</name>
</gene>
<dbReference type="RefSeq" id="WP_094788278.1">
    <property type="nucleotide sequence ID" value="NZ_NDXW01000001.1"/>
</dbReference>
<evidence type="ECO:0000313" key="3">
    <source>
        <dbReference type="Proteomes" id="UP000257039"/>
    </source>
</evidence>
<dbReference type="PANTHER" id="PTHR43319">
    <property type="entry name" value="BETA-LACTAMASE-RELATED"/>
    <property type="match status" value="1"/>
</dbReference>
<keyword evidence="3" id="KW-1185">Reference proteome</keyword>
<reference evidence="2 3" key="1">
    <citation type="submission" date="2017-04" db="EMBL/GenBank/DDBJ databases">
        <title>Draft genome sequence of Zooshikella ganghwensis VG4 isolated from Red Sea sediments.</title>
        <authorList>
            <person name="Rehman Z."/>
            <person name="Alam I."/>
            <person name="Kamau A."/>
            <person name="Bajic V."/>
            <person name="Leiknes T."/>
        </authorList>
    </citation>
    <scope>NUCLEOTIDE SEQUENCE [LARGE SCALE GENOMIC DNA]</scope>
    <source>
        <strain evidence="2 3">VG4</strain>
    </source>
</reference>
<comment type="caution">
    <text evidence="2">The sequence shown here is derived from an EMBL/GenBank/DDBJ whole genome shotgun (WGS) entry which is preliminary data.</text>
</comment>
<protein>
    <submittedName>
        <fullName evidence="2">Class A beta-lactamase-related serine hydrolase</fullName>
    </submittedName>
</protein>
<sequence length="386" mass="43016">MQTPEITTPVVQGYYEERFHGLKTLFQQLMENQHGAALSICHQGDMLVDIWAGHMDKAQQEVWHQDTLVNIFSCTKVAAIVSLLQLYEKGELLLDKPIAYYWPAFAQNNKSQVTVQHLLTHQAGLPAFKHEVSSDDLFDWQAMVNHIEQAELWWPAGTKHGYAPVTFGWIAGELFRRIQGESLGNYWRELVKTEFEEEFYIGVPEHVTSRIATMMRLNQPDQNPQGLLAELLSRPKGITARSFTNPQTIMTSTNWPQWRTMELPSANGHSTARALAKIMADLSSQESRLLKPETIALATQVFVSGHDAVLPCSTRFGLGFLLHQSYAGGQLGAPQNFGHPGAGGALVMADPVRQLGFSFVTNSMGAALLVDERAEALLEACYHDLG</sequence>
<evidence type="ECO:0000259" key="1">
    <source>
        <dbReference type="Pfam" id="PF00144"/>
    </source>
</evidence>
<dbReference type="AlphaFoldDB" id="A0A4P9VPB4"/>
<proteinExistence type="predicted"/>
<organism evidence="2 3">
    <name type="scientific">Zooshikella ganghwensis</name>
    <dbReference type="NCBI Taxonomy" id="202772"/>
    <lineage>
        <taxon>Bacteria</taxon>
        <taxon>Pseudomonadati</taxon>
        <taxon>Pseudomonadota</taxon>
        <taxon>Gammaproteobacteria</taxon>
        <taxon>Oceanospirillales</taxon>
        <taxon>Zooshikellaceae</taxon>
        <taxon>Zooshikella</taxon>
    </lineage>
</organism>
<name>A0A4P9VPB4_9GAMM</name>
<dbReference type="InterPro" id="IPR001466">
    <property type="entry name" value="Beta-lactam-related"/>
</dbReference>
<accession>A0A4P9VPB4</accession>
<dbReference type="EMBL" id="NDXW01000001">
    <property type="protein sequence ID" value="RDH45293.1"/>
    <property type="molecule type" value="Genomic_DNA"/>
</dbReference>
<keyword evidence="2" id="KW-0378">Hydrolase</keyword>
<dbReference type="PANTHER" id="PTHR43319:SF3">
    <property type="entry name" value="BETA-LACTAMASE-RELATED DOMAIN-CONTAINING PROTEIN"/>
    <property type="match status" value="1"/>
</dbReference>
<dbReference type="Pfam" id="PF00144">
    <property type="entry name" value="Beta-lactamase"/>
    <property type="match status" value="1"/>
</dbReference>
<dbReference type="GO" id="GO:0016787">
    <property type="term" value="F:hydrolase activity"/>
    <property type="evidence" value="ECO:0007669"/>
    <property type="project" value="UniProtKB-KW"/>
</dbReference>
<dbReference type="Gene3D" id="3.40.710.10">
    <property type="entry name" value="DD-peptidase/beta-lactamase superfamily"/>
    <property type="match status" value="1"/>
</dbReference>
<evidence type="ECO:0000313" key="2">
    <source>
        <dbReference type="EMBL" id="RDH45293.1"/>
    </source>
</evidence>